<evidence type="ECO:0000256" key="4">
    <source>
        <dbReference type="ARBA" id="ARBA00022989"/>
    </source>
</evidence>
<evidence type="ECO:0000256" key="5">
    <source>
        <dbReference type="ARBA" id="ARBA00023043"/>
    </source>
</evidence>
<comment type="caution">
    <text evidence="9">The sequence shown here is derived from an EMBL/GenBank/DDBJ whole genome shotgun (WGS) entry which is preliminary data.</text>
</comment>
<evidence type="ECO:0000256" key="7">
    <source>
        <dbReference type="SAM" id="Phobius"/>
    </source>
</evidence>
<accession>A0ABR2QWX1</accession>
<evidence type="ECO:0000259" key="8">
    <source>
        <dbReference type="Pfam" id="PF13962"/>
    </source>
</evidence>
<dbReference type="Pfam" id="PF13962">
    <property type="entry name" value="PGG"/>
    <property type="match status" value="1"/>
</dbReference>
<evidence type="ECO:0000256" key="3">
    <source>
        <dbReference type="ARBA" id="ARBA00022737"/>
    </source>
</evidence>
<keyword evidence="4 7" id="KW-1133">Transmembrane helix</keyword>
<keyword evidence="6 7" id="KW-0472">Membrane</keyword>
<keyword evidence="10" id="KW-1185">Reference proteome</keyword>
<keyword evidence="2 7" id="KW-0812">Transmembrane</keyword>
<feature type="transmembrane region" description="Helical" evidence="7">
    <location>
        <begin position="137"/>
        <end position="163"/>
    </location>
</feature>
<evidence type="ECO:0000256" key="1">
    <source>
        <dbReference type="ARBA" id="ARBA00004141"/>
    </source>
</evidence>
<dbReference type="Proteomes" id="UP001396334">
    <property type="component" value="Unassembled WGS sequence"/>
</dbReference>
<evidence type="ECO:0000256" key="2">
    <source>
        <dbReference type="ARBA" id="ARBA00022692"/>
    </source>
</evidence>
<protein>
    <recommendedName>
        <fullName evidence="8">PGG domain-containing protein</fullName>
    </recommendedName>
</protein>
<name>A0ABR2QWX1_9ROSI</name>
<evidence type="ECO:0000313" key="9">
    <source>
        <dbReference type="EMBL" id="KAK9005060.1"/>
    </source>
</evidence>
<dbReference type="InterPro" id="IPR026961">
    <property type="entry name" value="PGG_dom"/>
</dbReference>
<dbReference type="EMBL" id="JBBPBN010000030">
    <property type="protein sequence ID" value="KAK9005060.1"/>
    <property type="molecule type" value="Genomic_DNA"/>
</dbReference>
<feature type="transmembrane region" description="Helical" evidence="7">
    <location>
        <begin position="102"/>
        <end position="125"/>
    </location>
</feature>
<sequence length="228" mass="25978">MYFRRLIVYSLNHLTLKSLKSAYKQKFITEDVSENPRLDDVEVEIPVEYGGKGRQMAQMIVMMSTLLATFPFTAAFTIPGGFKNDNPDAVMVMLISKAAFKAFAIFDSIAMTSFITAAVIVFWSSARRDTESFMDTLPFAIGLTWISLIAMAVAFVTGLFVVLQKTLWSRTSLCERQNMVEDNPFLFIVRLMKIFVRRQAQSLYRYIGLMCQSLRCRRDHPRSACLAV</sequence>
<reference evidence="9 10" key="1">
    <citation type="journal article" date="2024" name="G3 (Bethesda)">
        <title>Genome assembly of Hibiscus sabdariffa L. provides insights into metabolisms of medicinal natural products.</title>
        <authorList>
            <person name="Kim T."/>
        </authorList>
    </citation>
    <scope>NUCLEOTIDE SEQUENCE [LARGE SCALE GENOMIC DNA]</scope>
    <source>
        <strain evidence="9">TK-2024</strain>
        <tissue evidence="9">Old leaves</tissue>
    </source>
</reference>
<dbReference type="PANTHER" id="PTHR24186:SF46">
    <property type="entry name" value="PROTEIN ACCELERATED CELL DEATH 6-LIKE"/>
    <property type="match status" value="1"/>
</dbReference>
<evidence type="ECO:0000256" key="6">
    <source>
        <dbReference type="ARBA" id="ARBA00023136"/>
    </source>
</evidence>
<gene>
    <name evidence="9" type="ORF">V6N11_042508</name>
</gene>
<feature type="domain" description="PGG" evidence="8">
    <location>
        <begin position="54"/>
        <end position="162"/>
    </location>
</feature>
<dbReference type="PANTHER" id="PTHR24186">
    <property type="entry name" value="PROTEIN PHOSPHATASE 1 REGULATORY SUBUNIT"/>
    <property type="match status" value="1"/>
</dbReference>
<proteinExistence type="predicted"/>
<evidence type="ECO:0000313" key="10">
    <source>
        <dbReference type="Proteomes" id="UP001396334"/>
    </source>
</evidence>
<organism evidence="9 10">
    <name type="scientific">Hibiscus sabdariffa</name>
    <name type="common">roselle</name>
    <dbReference type="NCBI Taxonomy" id="183260"/>
    <lineage>
        <taxon>Eukaryota</taxon>
        <taxon>Viridiplantae</taxon>
        <taxon>Streptophyta</taxon>
        <taxon>Embryophyta</taxon>
        <taxon>Tracheophyta</taxon>
        <taxon>Spermatophyta</taxon>
        <taxon>Magnoliopsida</taxon>
        <taxon>eudicotyledons</taxon>
        <taxon>Gunneridae</taxon>
        <taxon>Pentapetalae</taxon>
        <taxon>rosids</taxon>
        <taxon>malvids</taxon>
        <taxon>Malvales</taxon>
        <taxon>Malvaceae</taxon>
        <taxon>Malvoideae</taxon>
        <taxon>Hibiscus</taxon>
    </lineage>
</organism>
<feature type="transmembrane region" description="Helical" evidence="7">
    <location>
        <begin position="60"/>
        <end position="82"/>
    </location>
</feature>
<keyword evidence="3" id="KW-0677">Repeat</keyword>
<keyword evidence="5" id="KW-0040">ANK repeat</keyword>
<comment type="subcellular location">
    <subcellularLocation>
        <location evidence="1">Membrane</location>
        <topology evidence="1">Multi-pass membrane protein</topology>
    </subcellularLocation>
</comment>